<sequence length="305" mass="34763">MKKPKQVNKRSQKHQNDWFNDVLDENKKLAIPIGPRFQADVAEWTGPPQRKYPHKSLTKSTSSKYLGTVIWSNKETTPEAEIGKGRPENCDCHSPGAISCVKRHIALKRTRLQKDLGPAFHKWKFDEMGEAVAKLWKYSEQQKFIQIVKRNPISEGNNNFIKLALESFQSKSWKNIASYYFNVYLPRRISAKTRSRTGTVDTDDDDDDDEEEEEEKEKKTTPCSKGSRKRAQVDGVGKGNTSKIGKVHKSSFIVLLAIHPMPMEPNGQSSWFKHKFLKAYGVAYDSLVLSLHKQGRVSVGDPILM</sequence>
<evidence type="ECO:0008006" key="4">
    <source>
        <dbReference type="Google" id="ProtNLM"/>
    </source>
</evidence>
<gene>
    <name evidence="2" type="ORF">LSALG_LOCUS39822</name>
</gene>
<accession>A0AA36EMG7</accession>
<evidence type="ECO:0000256" key="1">
    <source>
        <dbReference type="SAM" id="MobiDB-lite"/>
    </source>
</evidence>
<dbReference type="AlphaFoldDB" id="A0AA36EMG7"/>
<proteinExistence type="predicted"/>
<feature type="region of interest" description="Disordered" evidence="1">
    <location>
        <begin position="194"/>
        <end position="242"/>
    </location>
</feature>
<keyword evidence="3" id="KW-1185">Reference proteome</keyword>
<dbReference type="PANTHER" id="PTHR46872">
    <property type="entry name" value="DNA BINDING PROTEIN"/>
    <property type="match status" value="1"/>
</dbReference>
<dbReference type="PANTHER" id="PTHR46872:SF10">
    <property type="entry name" value="MYB-LIKE DOMAIN-CONTAINING PROTEIN"/>
    <property type="match status" value="1"/>
</dbReference>
<name>A0AA36EMG7_LACSI</name>
<protein>
    <recommendedName>
        <fullName evidence="4">ELM2 domain-containing protein</fullName>
    </recommendedName>
</protein>
<feature type="compositionally biased region" description="Acidic residues" evidence="1">
    <location>
        <begin position="201"/>
        <end position="215"/>
    </location>
</feature>
<organism evidence="2 3">
    <name type="scientific">Lactuca saligna</name>
    <name type="common">Willowleaf lettuce</name>
    <dbReference type="NCBI Taxonomy" id="75948"/>
    <lineage>
        <taxon>Eukaryota</taxon>
        <taxon>Viridiplantae</taxon>
        <taxon>Streptophyta</taxon>
        <taxon>Embryophyta</taxon>
        <taxon>Tracheophyta</taxon>
        <taxon>Spermatophyta</taxon>
        <taxon>Magnoliopsida</taxon>
        <taxon>eudicotyledons</taxon>
        <taxon>Gunneridae</taxon>
        <taxon>Pentapetalae</taxon>
        <taxon>asterids</taxon>
        <taxon>campanulids</taxon>
        <taxon>Asterales</taxon>
        <taxon>Asteraceae</taxon>
        <taxon>Cichorioideae</taxon>
        <taxon>Cichorieae</taxon>
        <taxon>Lactucinae</taxon>
        <taxon>Lactuca</taxon>
    </lineage>
</organism>
<dbReference type="EMBL" id="OX465085">
    <property type="protein sequence ID" value="CAI9301257.1"/>
    <property type="molecule type" value="Genomic_DNA"/>
</dbReference>
<evidence type="ECO:0000313" key="3">
    <source>
        <dbReference type="Proteomes" id="UP001177003"/>
    </source>
</evidence>
<dbReference type="Proteomes" id="UP001177003">
    <property type="component" value="Chromosome 9"/>
</dbReference>
<evidence type="ECO:0000313" key="2">
    <source>
        <dbReference type="EMBL" id="CAI9301257.1"/>
    </source>
</evidence>
<reference evidence="2" key="1">
    <citation type="submission" date="2023-04" db="EMBL/GenBank/DDBJ databases">
        <authorList>
            <person name="Vijverberg K."/>
            <person name="Xiong W."/>
            <person name="Schranz E."/>
        </authorList>
    </citation>
    <scope>NUCLEOTIDE SEQUENCE</scope>
</reference>